<evidence type="ECO:0000256" key="1">
    <source>
        <dbReference type="ARBA" id="ARBA00022801"/>
    </source>
</evidence>
<protein>
    <submittedName>
        <fullName evidence="3">HepA Superfamily II DNA/RNA helicases, SNF2 family</fullName>
    </submittedName>
</protein>
<dbReference type="Gene3D" id="3.40.50.300">
    <property type="entry name" value="P-loop containing nucleotide triphosphate hydrolases"/>
    <property type="match status" value="1"/>
</dbReference>
<evidence type="ECO:0000313" key="3">
    <source>
        <dbReference type="EMBL" id="CAB5228655.1"/>
    </source>
</evidence>
<name>A0A6J7XHG9_9CAUD</name>
<reference evidence="3" key="1">
    <citation type="submission" date="2020-05" db="EMBL/GenBank/DDBJ databases">
        <authorList>
            <person name="Chiriac C."/>
            <person name="Salcher M."/>
            <person name="Ghai R."/>
            <person name="Kavagutti S V."/>
        </authorList>
    </citation>
    <scope>NUCLEOTIDE SEQUENCE</scope>
</reference>
<proteinExistence type="predicted"/>
<dbReference type="Pfam" id="PF00176">
    <property type="entry name" value="SNF2-rel_dom"/>
    <property type="match status" value="1"/>
</dbReference>
<dbReference type="EMBL" id="LR798396">
    <property type="protein sequence ID" value="CAB5228655.1"/>
    <property type="molecule type" value="Genomic_DNA"/>
</dbReference>
<evidence type="ECO:0000259" key="2">
    <source>
        <dbReference type="PROSITE" id="PS51194"/>
    </source>
</evidence>
<dbReference type="InterPro" id="IPR000330">
    <property type="entry name" value="SNF2_N"/>
</dbReference>
<dbReference type="GO" id="GO:0016787">
    <property type="term" value="F:hydrolase activity"/>
    <property type="evidence" value="ECO:0007669"/>
    <property type="project" value="UniProtKB-KW"/>
</dbReference>
<sequence>MALSNIVHVDYDSKTRRLKMLYPFFLADAARNFPSRRFDPKSKTWRMPLVRTNIMHLHDTKHLYLYEFTEDAVNAIKDYENLMSGPKYQPFPYHLYDFKKSEKAYEPMEHQRKMLDKAWNLPAIAWFAKMGTGKTFAAIHLACARYKAGLIDSVVIVCPSTLRSTWRKELAKYSTVEYDFKIHETKAAWLKEFYADRKSGTLQILAVSVEGLGVSPALYDSVCGFFPGRNVMVIMDESSRIKNPAAKRTERTIEFRDAAKYRIILNGTPIALGIQDLWSQYEFLDPNIIGSGDYWSFKTRYLTMGGYEMKQIVGVQNIEELMKLIEPYTVEVSKDVLNLPPKIPKTRYCSATPEQKMLLRLVKTGNSTDPNAPLIKVDNVLERVLRWRQIVGGWIPRQDPLTEKVALEPLKENPKMDLLFDTIADHYEGSKFIIWSTFIHEIEYIADKLAAGYGQDAVRKYYGATDKLERSKIEDAYHNDPQLRFFIGNPATAGLGLTLVSDMDDVMVYYSGTNAYIDRAQSEDRAHRIGQHGSVVVMDLVMEKTIDEQIIAANAEKMNIEEYIMHRLKNGAPLESMELTG</sequence>
<accession>A0A6J7XHG9</accession>
<dbReference type="InterPro" id="IPR014001">
    <property type="entry name" value="Helicase_ATP-bd"/>
</dbReference>
<feature type="domain" description="Helicase C-terminal" evidence="2">
    <location>
        <begin position="415"/>
        <end position="566"/>
    </location>
</feature>
<dbReference type="CDD" id="cd18793">
    <property type="entry name" value="SF2_C_SNF"/>
    <property type="match status" value="1"/>
</dbReference>
<dbReference type="SUPFAM" id="SSF52540">
    <property type="entry name" value="P-loop containing nucleoside triphosphate hydrolases"/>
    <property type="match status" value="2"/>
</dbReference>
<organism evidence="3">
    <name type="scientific">uncultured Caudovirales phage</name>
    <dbReference type="NCBI Taxonomy" id="2100421"/>
    <lineage>
        <taxon>Viruses</taxon>
        <taxon>Duplodnaviria</taxon>
        <taxon>Heunggongvirae</taxon>
        <taxon>Uroviricota</taxon>
        <taxon>Caudoviricetes</taxon>
        <taxon>Peduoviridae</taxon>
        <taxon>Maltschvirus</taxon>
        <taxon>Maltschvirus maltsch</taxon>
    </lineage>
</organism>
<dbReference type="InterPro" id="IPR049730">
    <property type="entry name" value="SNF2/RAD54-like_C"/>
</dbReference>
<dbReference type="InterPro" id="IPR027417">
    <property type="entry name" value="P-loop_NTPase"/>
</dbReference>
<gene>
    <name evidence="3" type="ORF">UFOVP1544_13</name>
</gene>
<dbReference type="GO" id="GO:0005524">
    <property type="term" value="F:ATP binding"/>
    <property type="evidence" value="ECO:0007669"/>
    <property type="project" value="InterPro"/>
</dbReference>
<dbReference type="PANTHER" id="PTHR10799">
    <property type="entry name" value="SNF2/RAD54 HELICASE FAMILY"/>
    <property type="match status" value="1"/>
</dbReference>
<dbReference type="PROSITE" id="PS51194">
    <property type="entry name" value="HELICASE_CTER"/>
    <property type="match status" value="1"/>
</dbReference>
<dbReference type="InterPro" id="IPR038718">
    <property type="entry name" value="SNF2-like_sf"/>
</dbReference>
<dbReference type="GO" id="GO:0004386">
    <property type="term" value="F:helicase activity"/>
    <property type="evidence" value="ECO:0007669"/>
    <property type="project" value="UniProtKB-KW"/>
</dbReference>
<keyword evidence="3" id="KW-0347">Helicase</keyword>
<keyword evidence="1" id="KW-0378">Hydrolase</keyword>
<dbReference type="Gene3D" id="3.40.50.10810">
    <property type="entry name" value="Tandem AAA-ATPase domain"/>
    <property type="match status" value="1"/>
</dbReference>
<dbReference type="SMART" id="SM00487">
    <property type="entry name" value="DEXDc"/>
    <property type="match status" value="1"/>
</dbReference>
<keyword evidence="3" id="KW-0547">Nucleotide-binding</keyword>
<dbReference type="InterPro" id="IPR001650">
    <property type="entry name" value="Helicase_C-like"/>
</dbReference>
<keyword evidence="3" id="KW-0067">ATP-binding</keyword>